<dbReference type="AlphaFoldDB" id="A0AAD4LTW9"/>
<feature type="non-terminal residue" evidence="1">
    <location>
        <position position="337"/>
    </location>
</feature>
<dbReference type="SUPFAM" id="SSF56672">
    <property type="entry name" value="DNA/RNA polymerases"/>
    <property type="match status" value="1"/>
</dbReference>
<dbReference type="InterPro" id="IPR043502">
    <property type="entry name" value="DNA/RNA_pol_sf"/>
</dbReference>
<evidence type="ECO:0008006" key="3">
    <source>
        <dbReference type="Google" id="ProtNLM"/>
    </source>
</evidence>
<evidence type="ECO:0000313" key="2">
    <source>
        <dbReference type="Proteomes" id="UP001203297"/>
    </source>
</evidence>
<dbReference type="EMBL" id="WTXG01000451">
    <property type="protein sequence ID" value="KAI0288557.1"/>
    <property type="molecule type" value="Genomic_DNA"/>
</dbReference>
<sequence length="337" mass="38484">LRSWVKPNAVLESANPVKDKLGVVQYDTEGILRAMKEHYQDLLTYDPKGVSQDYAYWEDIDLGLPRRPDKLTGLNSPITWKEVLVTIRGMNRNTAPGKDGVHINVLKSMVLEECMRKLSLDNPNFKRPDFVRVDLPREELPYHPLTPMGNAFYTVLIRVWNSGVTPELWQEVHIINLFKGGDKQGGFCLHEEVIGQTIALAEIVQRHYLEGHPTFGTFIDFKKAYDRMYHAYLFCILDHIGVRGLFLENIKGNYIGTKYAANRKGILVRGVDIGPCRGLMYADDVVALNDSIEGVQAFINGMWTWGEQFGMELGHEKCGILLFNSNMKKLRRNRARD</sequence>
<evidence type="ECO:0000313" key="1">
    <source>
        <dbReference type="EMBL" id="KAI0288557.1"/>
    </source>
</evidence>
<accession>A0AAD4LTW9</accession>
<name>A0AAD4LTW9_9AGAM</name>
<comment type="caution">
    <text evidence="1">The sequence shown here is derived from an EMBL/GenBank/DDBJ whole genome shotgun (WGS) entry which is preliminary data.</text>
</comment>
<keyword evidence="2" id="KW-1185">Reference proteome</keyword>
<proteinExistence type="predicted"/>
<gene>
    <name evidence="1" type="ORF">B0F90DRAFT_1672784</name>
</gene>
<dbReference type="Proteomes" id="UP001203297">
    <property type="component" value="Unassembled WGS sequence"/>
</dbReference>
<protein>
    <recommendedName>
        <fullName evidence="3">Reverse transcriptase domain-containing protein</fullName>
    </recommendedName>
</protein>
<reference evidence="1" key="1">
    <citation type="journal article" date="2022" name="New Phytol.">
        <title>Evolutionary transition to the ectomycorrhizal habit in the genomes of a hyperdiverse lineage of mushroom-forming fungi.</title>
        <authorList>
            <person name="Looney B."/>
            <person name="Miyauchi S."/>
            <person name="Morin E."/>
            <person name="Drula E."/>
            <person name="Courty P.E."/>
            <person name="Kohler A."/>
            <person name="Kuo A."/>
            <person name="LaButti K."/>
            <person name="Pangilinan J."/>
            <person name="Lipzen A."/>
            <person name="Riley R."/>
            <person name="Andreopoulos W."/>
            <person name="He G."/>
            <person name="Johnson J."/>
            <person name="Nolan M."/>
            <person name="Tritt A."/>
            <person name="Barry K.W."/>
            <person name="Grigoriev I.V."/>
            <person name="Nagy L.G."/>
            <person name="Hibbett D."/>
            <person name="Henrissat B."/>
            <person name="Matheny P.B."/>
            <person name="Labbe J."/>
            <person name="Martin F.M."/>
        </authorList>
    </citation>
    <scope>NUCLEOTIDE SEQUENCE</scope>
    <source>
        <strain evidence="1">BPL690</strain>
    </source>
</reference>
<organism evidence="1 2">
    <name type="scientific">Multifurca ochricompacta</name>
    <dbReference type="NCBI Taxonomy" id="376703"/>
    <lineage>
        <taxon>Eukaryota</taxon>
        <taxon>Fungi</taxon>
        <taxon>Dikarya</taxon>
        <taxon>Basidiomycota</taxon>
        <taxon>Agaricomycotina</taxon>
        <taxon>Agaricomycetes</taxon>
        <taxon>Russulales</taxon>
        <taxon>Russulaceae</taxon>
        <taxon>Multifurca</taxon>
    </lineage>
</organism>